<protein>
    <submittedName>
        <fullName evidence="3">Formin-like protein 2</fullName>
    </submittedName>
</protein>
<sequence>MTVDIGESDATWKSFIQSLDVGPEKAQGINQLPEDQKRQLLQSYTLSSSKCSAFHSVTLIKGLRSGRISLPKSRKGTVQTAKRVLSATEISLRTNNVSWVYEFLDSGGLDALQDYLSKSIRVLLRDENTLPPTTCRRRNCSHGFVYSVDNSQLYFSDGNDDVPRSFLCQGRKRHSHSTSRKQVPTGFADSVLDGIHQGIKCYRALLNNQRGCTMTFEHQESIETIALCLFHPNFQTKTLVLELLAAVCLIVGGHERIVRAFESIRADLGESHRFESLFYFFRTHERKPVEEYSIDFVVSCMQFINIVVHSTENITLRVFLQQEFINLGLEDYLRSIEDKVCDRLSRQIEAYLNNHVDVAVLLEDSQAKEAYQQEAEFWESELTSTQNKLASTQAEYSAHCHTLEAELADLRSQLAESENQLSNTRTEMSTLKARLKDYSSQSSNRERTLEERIVELEKTLEKERAKPRPSAGQAVAAERPTTVAAAAAAAACVCVHQ</sequence>
<dbReference type="GO" id="GO:0051015">
    <property type="term" value="F:actin filament binding"/>
    <property type="evidence" value="ECO:0007669"/>
    <property type="project" value="TreeGrafter"/>
</dbReference>
<dbReference type="SUPFAM" id="SSF48371">
    <property type="entry name" value="ARM repeat"/>
    <property type="match status" value="1"/>
</dbReference>
<feature type="domain" description="GBD/FH3" evidence="2">
    <location>
        <begin position="1"/>
        <end position="447"/>
    </location>
</feature>
<evidence type="ECO:0000259" key="2">
    <source>
        <dbReference type="PROSITE" id="PS51232"/>
    </source>
</evidence>
<dbReference type="InterPro" id="IPR010472">
    <property type="entry name" value="FH3_dom"/>
</dbReference>
<dbReference type="InterPro" id="IPR011989">
    <property type="entry name" value="ARM-like"/>
</dbReference>
<dbReference type="SMART" id="SM01139">
    <property type="entry name" value="Drf_FH3"/>
    <property type="match status" value="1"/>
</dbReference>
<dbReference type="InterPro" id="IPR016024">
    <property type="entry name" value="ARM-type_fold"/>
</dbReference>
<dbReference type="PANTHER" id="PTHR45857:SF4">
    <property type="entry name" value="FORMIN-LIKE PROTEIN"/>
    <property type="match status" value="1"/>
</dbReference>
<accession>A0A0V0JA74</accession>
<evidence type="ECO:0000313" key="3">
    <source>
        <dbReference type="EMBL" id="JAP62664.1"/>
    </source>
</evidence>
<dbReference type="GO" id="GO:0016477">
    <property type="term" value="P:cell migration"/>
    <property type="evidence" value="ECO:0007669"/>
    <property type="project" value="TreeGrafter"/>
</dbReference>
<dbReference type="EMBL" id="GEEE01001000">
    <property type="protein sequence ID" value="JAP62225.1"/>
    <property type="molecule type" value="Transcribed_RNA"/>
</dbReference>
<gene>
    <name evidence="3" type="primary">FMNL2</name>
    <name evidence="3" type="ORF">TR167067</name>
</gene>
<organism evidence="3">
    <name type="scientific">Schistocephalus solidus</name>
    <name type="common">Tapeworm</name>
    <dbReference type="NCBI Taxonomy" id="70667"/>
    <lineage>
        <taxon>Eukaryota</taxon>
        <taxon>Metazoa</taxon>
        <taxon>Spiralia</taxon>
        <taxon>Lophotrochozoa</taxon>
        <taxon>Platyhelminthes</taxon>
        <taxon>Cestoda</taxon>
        <taxon>Eucestoda</taxon>
        <taxon>Diphyllobothriidea</taxon>
        <taxon>Diphyllobothriidae</taxon>
        <taxon>Schistocephalus</taxon>
    </lineage>
</organism>
<dbReference type="GO" id="GO:0031267">
    <property type="term" value="F:small GTPase binding"/>
    <property type="evidence" value="ECO:0007669"/>
    <property type="project" value="InterPro"/>
</dbReference>
<proteinExistence type="predicted"/>
<dbReference type="Pfam" id="PF06371">
    <property type="entry name" value="Drf_GBD"/>
    <property type="match status" value="2"/>
</dbReference>
<name>A0A0V0JA74_SCHSO</name>
<dbReference type="InterPro" id="IPR010473">
    <property type="entry name" value="GTPase-bd"/>
</dbReference>
<reference evidence="3" key="1">
    <citation type="submission" date="2016-01" db="EMBL/GenBank/DDBJ databases">
        <title>Reference transcriptome for the parasite Schistocephalus solidus: insights into the molecular evolution of parasitism.</title>
        <authorList>
            <person name="Hebert F.O."/>
            <person name="Grambauer S."/>
            <person name="Barber I."/>
            <person name="Landry C.R."/>
            <person name="Aubin-Horth N."/>
        </authorList>
    </citation>
    <scope>NUCLEOTIDE SEQUENCE</scope>
</reference>
<dbReference type="GO" id="GO:0008360">
    <property type="term" value="P:regulation of cell shape"/>
    <property type="evidence" value="ECO:0007669"/>
    <property type="project" value="TreeGrafter"/>
</dbReference>
<dbReference type="GO" id="GO:0030866">
    <property type="term" value="P:cortical actin cytoskeleton organization"/>
    <property type="evidence" value="ECO:0007669"/>
    <property type="project" value="TreeGrafter"/>
</dbReference>
<dbReference type="PANTHER" id="PTHR45857">
    <property type="entry name" value="FORMIN-LIKE PROTEIN"/>
    <property type="match status" value="1"/>
</dbReference>
<dbReference type="AlphaFoldDB" id="A0A0V0JA74"/>
<dbReference type="InterPro" id="IPR043592">
    <property type="entry name" value="FMNL_animal"/>
</dbReference>
<dbReference type="EMBL" id="GEEE01000561">
    <property type="protein sequence ID" value="JAP62664.1"/>
    <property type="molecule type" value="Transcribed_RNA"/>
</dbReference>
<feature type="coiled-coil region" evidence="1">
    <location>
        <begin position="368"/>
        <end position="466"/>
    </location>
</feature>
<dbReference type="GO" id="GO:0005829">
    <property type="term" value="C:cytosol"/>
    <property type="evidence" value="ECO:0007669"/>
    <property type="project" value="TreeGrafter"/>
</dbReference>
<keyword evidence="1" id="KW-0175">Coiled coil</keyword>
<dbReference type="Gene3D" id="1.25.10.10">
    <property type="entry name" value="Leucine-rich Repeat Variant"/>
    <property type="match status" value="1"/>
</dbReference>
<dbReference type="SMART" id="SM01140">
    <property type="entry name" value="Drf_GBD"/>
    <property type="match status" value="1"/>
</dbReference>
<dbReference type="PROSITE" id="PS51232">
    <property type="entry name" value="GBD_FH3"/>
    <property type="match status" value="1"/>
</dbReference>
<dbReference type="Pfam" id="PF06367">
    <property type="entry name" value="Drf_FH3"/>
    <property type="match status" value="1"/>
</dbReference>
<evidence type="ECO:0000256" key="1">
    <source>
        <dbReference type="SAM" id="Coils"/>
    </source>
</evidence>
<dbReference type="InterPro" id="IPR014768">
    <property type="entry name" value="GBD/FH3_dom"/>
</dbReference>